<dbReference type="GO" id="GO:0004741">
    <property type="term" value="F:[pyruvate dehydrogenase (acetyl-transferring)]-phosphatase activity"/>
    <property type="evidence" value="ECO:0007669"/>
    <property type="project" value="TreeGrafter"/>
</dbReference>
<dbReference type="GO" id="GO:0005739">
    <property type="term" value="C:mitochondrion"/>
    <property type="evidence" value="ECO:0007669"/>
    <property type="project" value="TreeGrafter"/>
</dbReference>
<evidence type="ECO:0000313" key="4">
    <source>
        <dbReference type="Proteomes" id="UP000777438"/>
    </source>
</evidence>
<dbReference type="PROSITE" id="PS51746">
    <property type="entry name" value="PPM_2"/>
    <property type="match status" value="1"/>
</dbReference>
<accession>A0A9P8W6J2</accession>
<feature type="region of interest" description="Disordered" evidence="1">
    <location>
        <begin position="348"/>
        <end position="369"/>
    </location>
</feature>
<dbReference type="CDD" id="cd00143">
    <property type="entry name" value="PP2Cc"/>
    <property type="match status" value="1"/>
</dbReference>
<feature type="domain" description="PPM-type phosphatase" evidence="2">
    <location>
        <begin position="188"/>
        <end position="578"/>
    </location>
</feature>
<comment type="caution">
    <text evidence="3">The sequence shown here is derived from an EMBL/GenBank/DDBJ whole genome shotgun (WGS) entry which is preliminary data.</text>
</comment>
<dbReference type="AlphaFoldDB" id="A0A9P8W6J2"/>
<proteinExistence type="predicted"/>
<evidence type="ECO:0000259" key="2">
    <source>
        <dbReference type="PROSITE" id="PS51746"/>
    </source>
</evidence>
<dbReference type="PANTHER" id="PTHR13832">
    <property type="entry name" value="PROTEIN PHOSPHATASE 2C"/>
    <property type="match status" value="1"/>
</dbReference>
<keyword evidence="4" id="KW-1185">Reference proteome</keyword>
<dbReference type="SMART" id="SM00332">
    <property type="entry name" value="PP2Cc"/>
    <property type="match status" value="1"/>
</dbReference>
<dbReference type="OrthoDB" id="420076at2759"/>
<name>A0A9P8W6J2_9HYPO</name>
<dbReference type="EMBL" id="JAGPYM010000008">
    <property type="protein sequence ID" value="KAH6891153.1"/>
    <property type="molecule type" value="Genomic_DNA"/>
</dbReference>
<evidence type="ECO:0000256" key="1">
    <source>
        <dbReference type="SAM" id="MobiDB-lite"/>
    </source>
</evidence>
<reference evidence="3 4" key="1">
    <citation type="journal article" date="2021" name="Nat. Commun.">
        <title>Genetic determinants of endophytism in the Arabidopsis root mycobiome.</title>
        <authorList>
            <person name="Mesny F."/>
            <person name="Miyauchi S."/>
            <person name="Thiergart T."/>
            <person name="Pickel B."/>
            <person name="Atanasova L."/>
            <person name="Karlsson M."/>
            <person name="Huettel B."/>
            <person name="Barry K.W."/>
            <person name="Haridas S."/>
            <person name="Chen C."/>
            <person name="Bauer D."/>
            <person name="Andreopoulos W."/>
            <person name="Pangilinan J."/>
            <person name="LaButti K."/>
            <person name="Riley R."/>
            <person name="Lipzen A."/>
            <person name="Clum A."/>
            <person name="Drula E."/>
            <person name="Henrissat B."/>
            <person name="Kohler A."/>
            <person name="Grigoriev I.V."/>
            <person name="Martin F.M."/>
            <person name="Hacquard S."/>
        </authorList>
    </citation>
    <scope>NUCLEOTIDE SEQUENCE [LARGE SCALE GENOMIC DNA]</scope>
    <source>
        <strain evidence="3 4">MPI-CAGE-CH-0241</strain>
    </source>
</reference>
<feature type="compositionally biased region" description="Polar residues" evidence="1">
    <location>
        <begin position="348"/>
        <end position="360"/>
    </location>
</feature>
<dbReference type="PANTHER" id="PTHR13832:SF792">
    <property type="entry name" value="GM14286P"/>
    <property type="match status" value="1"/>
</dbReference>
<dbReference type="InterPro" id="IPR015655">
    <property type="entry name" value="PP2C"/>
</dbReference>
<protein>
    <submittedName>
        <fullName evidence="3">Phosphatase 2C-like domain-containing protein</fullName>
    </submittedName>
</protein>
<sequence length="603" mass="65701">MNRAVVRAFRTTSLSTVRALSRSTPRRGFSLSLSLAQAKAKAHASTRTHARAASAAVRRDLYAKGNVPLRSSMYFRRLPVALVSSVVVGYGAWYSYNTAAGVGVAPNPASVSRTLTATQADGLPTRTVLVVGADELRQGTIVGEGPISKLTGDDGRRIVEMLTPDQATHKLRKLEQSFSVNRGEGVTRYDLVQLPSNDPIEDDHAEKIVQVPSRAESDNSDWMFWGVFDGHSGWTTSATLRESLINYVARELNDIYKKADGQALSNDVVDLAIKTGFNRLDNEIVHKSVEKVFKGGSKTIAAELLQPALSGSCALLSFYDSRSKLLRVACTGDSRAVLGRRSDSGKWTATALSEDQTGGSPSEADRLRKEHPGEQHVVRNGRVLGGLEPTRAFGDAVYKWSKDVAWKLRENFFGRSPSPLLKTPPYVTAEPVVTTTKIQPENGDFLVLATDGLWEMLTNEEVVGLVGKWVETQASPSSSSQFDAAWSKIFGSSKSPLPVEERKEAGPDGNKTPIRLAQWGIDPEAKDRFVVKDKNVATHLVRNALGGTNEEQVCALLTLPSPFSRRYRDDLTVQVIFFGQGEKTGEVTLNLEATAPEGFKAKL</sequence>
<dbReference type="SUPFAM" id="SSF81606">
    <property type="entry name" value="PP2C-like"/>
    <property type="match status" value="1"/>
</dbReference>
<gene>
    <name evidence="3" type="ORF">B0T10DRAFT_304181</name>
</gene>
<dbReference type="Proteomes" id="UP000777438">
    <property type="component" value="Unassembled WGS sequence"/>
</dbReference>
<dbReference type="Pfam" id="PF00481">
    <property type="entry name" value="PP2C"/>
    <property type="match status" value="1"/>
</dbReference>
<dbReference type="InterPro" id="IPR036457">
    <property type="entry name" value="PPM-type-like_dom_sf"/>
</dbReference>
<dbReference type="InterPro" id="IPR001932">
    <property type="entry name" value="PPM-type_phosphatase-like_dom"/>
</dbReference>
<evidence type="ECO:0000313" key="3">
    <source>
        <dbReference type="EMBL" id="KAH6891153.1"/>
    </source>
</evidence>
<dbReference type="Gene3D" id="3.60.40.10">
    <property type="entry name" value="PPM-type phosphatase domain"/>
    <property type="match status" value="1"/>
</dbReference>
<organism evidence="3 4">
    <name type="scientific">Thelonectria olida</name>
    <dbReference type="NCBI Taxonomy" id="1576542"/>
    <lineage>
        <taxon>Eukaryota</taxon>
        <taxon>Fungi</taxon>
        <taxon>Dikarya</taxon>
        <taxon>Ascomycota</taxon>
        <taxon>Pezizomycotina</taxon>
        <taxon>Sordariomycetes</taxon>
        <taxon>Hypocreomycetidae</taxon>
        <taxon>Hypocreales</taxon>
        <taxon>Nectriaceae</taxon>
        <taxon>Thelonectria</taxon>
    </lineage>
</organism>